<evidence type="ECO:0000313" key="2">
    <source>
        <dbReference type="EMBL" id="WGO84189.1"/>
    </source>
</evidence>
<evidence type="ECO:0000313" key="3">
    <source>
        <dbReference type="Proteomes" id="UP001231859"/>
    </source>
</evidence>
<dbReference type="Proteomes" id="UP001231859">
    <property type="component" value="Chromosome"/>
</dbReference>
<name>A0ABY8P554_9GAMM</name>
<keyword evidence="1" id="KW-0732">Signal</keyword>
<accession>A0ABY8P554</accession>
<protein>
    <submittedName>
        <fullName evidence="2">Uncharacterized protein</fullName>
    </submittedName>
</protein>
<proteinExistence type="predicted"/>
<dbReference type="RefSeq" id="WP_280939211.1">
    <property type="nucleotide sequence ID" value="NZ_CP123759.1"/>
</dbReference>
<gene>
    <name evidence="2" type="ORF">QG404_04660</name>
</gene>
<keyword evidence="3" id="KW-1185">Reference proteome</keyword>
<feature type="signal peptide" evidence="1">
    <location>
        <begin position="1"/>
        <end position="22"/>
    </location>
</feature>
<feature type="chain" id="PRO_5045190501" evidence="1">
    <location>
        <begin position="23"/>
        <end position="90"/>
    </location>
</feature>
<sequence length="90" mass="10233">MKSLCKVLTITSLLGFSSLSIAQFKCTSLNHLIARTAEEENARNQWEKEHCEWQDICRNISYAGKEFEVCSPTLVTKTSIDTNDSMHFSD</sequence>
<evidence type="ECO:0000256" key="1">
    <source>
        <dbReference type="SAM" id="SignalP"/>
    </source>
</evidence>
<dbReference type="EMBL" id="CP123759">
    <property type="protein sequence ID" value="WGO84189.1"/>
    <property type="molecule type" value="Genomic_DNA"/>
</dbReference>
<reference evidence="2 3" key="1">
    <citation type="submission" date="2023-04" db="EMBL/GenBank/DDBJ databases">
        <title>Genome dynamics across the evolutionary transition to endosymbiosis.</title>
        <authorList>
            <person name="Siozios S."/>
            <person name="Nadal-Jimenez P."/>
            <person name="Azagi T."/>
            <person name="Sprong H."/>
            <person name="Frost C.L."/>
            <person name="Parratt S.R."/>
            <person name="Taylor G."/>
            <person name="Brettell L."/>
            <person name="Lew K.C."/>
            <person name="Croft L."/>
            <person name="King K.C."/>
            <person name="Brockhurst M.A."/>
            <person name="Hypsa V."/>
            <person name="Novakova E."/>
            <person name="Darby A.C."/>
            <person name="Hurst G.D.D."/>
        </authorList>
    </citation>
    <scope>NUCLEOTIDE SEQUENCE [LARGE SCALE GENOMIC DNA]</scope>
    <source>
        <strain evidence="3">aApi_AU</strain>
    </source>
</reference>
<organism evidence="2 3">
    <name type="scientific">Arsenophonus apicola</name>
    <dbReference type="NCBI Taxonomy" id="2879119"/>
    <lineage>
        <taxon>Bacteria</taxon>
        <taxon>Pseudomonadati</taxon>
        <taxon>Pseudomonadota</taxon>
        <taxon>Gammaproteobacteria</taxon>
        <taxon>Enterobacterales</taxon>
        <taxon>Morganellaceae</taxon>
        <taxon>Arsenophonus</taxon>
    </lineage>
</organism>